<dbReference type="InterPro" id="IPR051406">
    <property type="entry name" value="PLD_domain"/>
</dbReference>
<dbReference type="GO" id="GO:0016042">
    <property type="term" value="P:lipid catabolic process"/>
    <property type="evidence" value="ECO:0007669"/>
    <property type="project" value="UniProtKB-KW"/>
</dbReference>
<evidence type="ECO:0000256" key="1">
    <source>
        <dbReference type="ARBA" id="ARBA00000798"/>
    </source>
</evidence>
<evidence type="ECO:0000259" key="7">
    <source>
        <dbReference type="PROSITE" id="PS50035"/>
    </source>
</evidence>
<dbReference type="EMBL" id="QNBC01000003">
    <property type="protein sequence ID" value="RKX68108.1"/>
    <property type="molecule type" value="Genomic_DNA"/>
</dbReference>
<evidence type="ECO:0000256" key="3">
    <source>
        <dbReference type="ARBA" id="ARBA00012027"/>
    </source>
</evidence>
<keyword evidence="6" id="KW-0443">Lipid metabolism</keyword>
<name>A0A660SBD3_UNCT6</name>
<proteinExistence type="inferred from homology"/>
<protein>
    <recommendedName>
        <fullName evidence="3">phospholipase D</fullName>
        <ecNumber evidence="3">3.1.4.4</ecNumber>
    </recommendedName>
</protein>
<dbReference type="AlphaFoldDB" id="A0A660SBD3"/>
<dbReference type="GO" id="GO:0016891">
    <property type="term" value="F:RNA endonuclease activity producing 5'-phosphomonoesters, hydrolytic mechanism"/>
    <property type="evidence" value="ECO:0007669"/>
    <property type="project" value="TreeGrafter"/>
</dbReference>
<dbReference type="EC" id="3.1.4.4" evidence="3"/>
<organism evidence="8 9">
    <name type="scientific">candidate division TA06 bacterium</name>
    <dbReference type="NCBI Taxonomy" id="2250710"/>
    <lineage>
        <taxon>Bacteria</taxon>
        <taxon>Bacteria division TA06</taxon>
    </lineage>
</organism>
<gene>
    <name evidence="8" type="ORF">DRP44_00535</name>
</gene>
<evidence type="ECO:0000256" key="5">
    <source>
        <dbReference type="ARBA" id="ARBA00022963"/>
    </source>
</evidence>
<sequence length="185" mass="21074">MKRFIFFTLLILFSFQLFGFPAKSVTVLNNRDYLPYTINLIKNAGKTIDVAMLEIHPSLNREGDPITEILDALIYSHNRGVKVRVIVDASNFAKNSTRQNMDAVEYLTAHGVEALYDDLDTTTHAKMFIVDSTIVVLGSTNWSYYAMSQNDESSVAITSPEAARYYEEKFFTPILKRSTKELRIK</sequence>
<dbReference type="GO" id="GO:0006793">
    <property type="term" value="P:phosphorus metabolic process"/>
    <property type="evidence" value="ECO:0007669"/>
    <property type="project" value="UniProtKB-ARBA"/>
</dbReference>
<evidence type="ECO:0000313" key="9">
    <source>
        <dbReference type="Proteomes" id="UP000282321"/>
    </source>
</evidence>
<comment type="similarity">
    <text evidence="2">Belongs to the phospholipase D family.</text>
</comment>
<evidence type="ECO:0000256" key="2">
    <source>
        <dbReference type="ARBA" id="ARBA00008664"/>
    </source>
</evidence>
<dbReference type="GO" id="GO:0004630">
    <property type="term" value="F:phospholipase D activity"/>
    <property type="evidence" value="ECO:0007669"/>
    <property type="project" value="UniProtKB-EC"/>
</dbReference>
<keyword evidence="5" id="KW-0442">Lipid degradation</keyword>
<keyword evidence="4" id="KW-0378">Hydrolase</keyword>
<dbReference type="PANTHER" id="PTHR43856:SF1">
    <property type="entry name" value="MITOCHONDRIAL CARDIOLIPIN HYDROLASE"/>
    <property type="match status" value="1"/>
</dbReference>
<accession>A0A660SBD3</accession>
<comment type="caution">
    <text evidence="8">The sequence shown here is derived from an EMBL/GenBank/DDBJ whole genome shotgun (WGS) entry which is preliminary data.</text>
</comment>
<dbReference type="InterPro" id="IPR025202">
    <property type="entry name" value="PLD-like_dom"/>
</dbReference>
<dbReference type="Proteomes" id="UP000282321">
    <property type="component" value="Unassembled WGS sequence"/>
</dbReference>
<dbReference type="PROSITE" id="PS50035">
    <property type="entry name" value="PLD"/>
    <property type="match status" value="1"/>
</dbReference>
<dbReference type="SUPFAM" id="SSF56024">
    <property type="entry name" value="Phospholipase D/nuclease"/>
    <property type="match status" value="1"/>
</dbReference>
<comment type="catalytic activity">
    <reaction evidence="1">
        <text>a 1,2-diacyl-sn-glycero-3-phosphocholine + H2O = a 1,2-diacyl-sn-glycero-3-phosphate + choline + H(+)</text>
        <dbReference type="Rhea" id="RHEA:14445"/>
        <dbReference type="ChEBI" id="CHEBI:15354"/>
        <dbReference type="ChEBI" id="CHEBI:15377"/>
        <dbReference type="ChEBI" id="CHEBI:15378"/>
        <dbReference type="ChEBI" id="CHEBI:57643"/>
        <dbReference type="ChEBI" id="CHEBI:58608"/>
        <dbReference type="EC" id="3.1.4.4"/>
    </reaction>
</comment>
<dbReference type="PANTHER" id="PTHR43856">
    <property type="entry name" value="CARDIOLIPIN HYDROLASE"/>
    <property type="match status" value="1"/>
</dbReference>
<evidence type="ECO:0000256" key="4">
    <source>
        <dbReference type="ARBA" id="ARBA00022801"/>
    </source>
</evidence>
<dbReference type="Pfam" id="PF13091">
    <property type="entry name" value="PLDc_2"/>
    <property type="match status" value="1"/>
</dbReference>
<evidence type="ECO:0000256" key="6">
    <source>
        <dbReference type="ARBA" id="ARBA00023098"/>
    </source>
</evidence>
<reference evidence="8 9" key="1">
    <citation type="submission" date="2018-06" db="EMBL/GenBank/DDBJ databases">
        <title>Extensive metabolic versatility and redundancy in microbially diverse, dynamic hydrothermal sediments.</title>
        <authorList>
            <person name="Dombrowski N."/>
            <person name="Teske A."/>
            <person name="Baker B.J."/>
        </authorList>
    </citation>
    <scope>NUCLEOTIDE SEQUENCE [LARGE SCALE GENOMIC DNA]</scope>
    <source>
        <strain evidence="8">B35_G9</strain>
    </source>
</reference>
<dbReference type="Gene3D" id="3.30.870.10">
    <property type="entry name" value="Endonuclease Chain A"/>
    <property type="match status" value="1"/>
</dbReference>
<feature type="domain" description="PLD phosphodiesterase" evidence="7">
    <location>
        <begin position="119"/>
        <end position="146"/>
    </location>
</feature>
<evidence type="ECO:0000313" key="8">
    <source>
        <dbReference type="EMBL" id="RKX68108.1"/>
    </source>
</evidence>
<dbReference type="InterPro" id="IPR001736">
    <property type="entry name" value="PLipase_D/transphosphatidylase"/>
</dbReference>